<dbReference type="PANTHER" id="PTHR46931:SF14">
    <property type="entry name" value="CRIB DOMAIN-CONTAINING PROTEIN RIC2"/>
    <property type="match status" value="1"/>
</dbReference>
<gene>
    <name evidence="3" type="primary">glmS_1</name>
    <name evidence="3" type="ORF">g.16967</name>
</gene>
<evidence type="ECO:0000259" key="2">
    <source>
        <dbReference type="PROSITE" id="PS50108"/>
    </source>
</evidence>
<keyword evidence="3" id="KW-0808">Transferase</keyword>
<dbReference type="PROSITE" id="PS50108">
    <property type="entry name" value="CRIB"/>
    <property type="match status" value="1"/>
</dbReference>
<dbReference type="Pfam" id="PF00786">
    <property type="entry name" value="PBD"/>
    <property type="match status" value="1"/>
</dbReference>
<evidence type="ECO:0000256" key="1">
    <source>
        <dbReference type="SAM" id="MobiDB-lite"/>
    </source>
</evidence>
<dbReference type="PANTHER" id="PTHR46931">
    <property type="entry name" value="CRIB DOMAIN-CONTAINING PROTEIN RIC2"/>
    <property type="match status" value="1"/>
</dbReference>
<reference evidence="3" key="1">
    <citation type="submission" date="2015-07" db="EMBL/GenBank/DDBJ databases">
        <title>Transcriptome Assembly of Anthurium amnicola.</title>
        <authorList>
            <person name="Suzuki J."/>
        </authorList>
    </citation>
    <scope>NUCLEOTIDE SEQUENCE</scope>
</reference>
<feature type="region of interest" description="Disordered" evidence="1">
    <location>
        <begin position="44"/>
        <end position="64"/>
    </location>
</feature>
<dbReference type="InterPro" id="IPR044509">
    <property type="entry name" value="RIC2/4"/>
</dbReference>
<dbReference type="GO" id="GO:0008483">
    <property type="term" value="F:transaminase activity"/>
    <property type="evidence" value="ECO:0007669"/>
    <property type="project" value="UniProtKB-KW"/>
</dbReference>
<keyword evidence="3" id="KW-0032">Aminotransferase</keyword>
<proteinExistence type="predicted"/>
<dbReference type="CDD" id="cd00132">
    <property type="entry name" value="CRIB"/>
    <property type="match status" value="1"/>
</dbReference>
<feature type="non-terminal residue" evidence="3">
    <location>
        <position position="1"/>
    </location>
</feature>
<dbReference type="InterPro" id="IPR000095">
    <property type="entry name" value="CRIB_dom"/>
</dbReference>
<evidence type="ECO:0000313" key="3">
    <source>
        <dbReference type="EMBL" id="JAT59215.1"/>
    </source>
</evidence>
<protein>
    <submittedName>
        <fullName evidence="3">Glucosamine--fructose-6-phosphate aminotransferase [isomerizing]</fullName>
    </submittedName>
</protein>
<feature type="domain" description="CRIB" evidence="2">
    <location>
        <begin position="117"/>
        <end position="130"/>
    </location>
</feature>
<dbReference type="EMBL" id="GDJX01008721">
    <property type="protein sequence ID" value="JAT59215.1"/>
    <property type="molecule type" value="Transcribed_RNA"/>
</dbReference>
<name>A0A1D1YX51_9ARAE</name>
<dbReference type="AlphaFoldDB" id="A0A1D1YX51"/>
<organism evidence="3">
    <name type="scientific">Anthurium amnicola</name>
    <dbReference type="NCBI Taxonomy" id="1678845"/>
    <lineage>
        <taxon>Eukaryota</taxon>
        <taxon>Viridiplantae</taxon>
        <taxon>Streptophyta</taxon>
        <taxon>Embryophyta</taxon>
        <taxon>Tracheophyta</taxon>
        <taxon>Spermatophyta</taxon>
        <taxon>Magnoliopsida</taxon>
        <taxon>Liliopsida</taxon>
        <taxon>Araceae</taxon>
        <taxon>Pothoideae</taxon>
        <taxon>Potheae</taxon>
        <taxon>Anthurium</taxon>
    </lineage>
</organism>
<sequence>SLSLSLWSCIHETMRDRMERFVILPFSVGCVSQSSVAVVDTQMKKTHMESSPSPKASYRGGGESFDAGKAAARPPFGFLPVPRPSITAGLQRLVKSFKGLSQLFTTFYKEEEEEMEIGFPTDVKHVAHIGWEGSGGGAPAMKGWDRGPELLALPSISLGQFELALAARAEPPLANSPF</sequence>
<accession>A0A1D1YX51</accession>